<dbReference type="Pfam" id="PF00172">
    <property type="entry name" value="Zn_clus"/>
    <property type="match status" value="1"/>
</dbReference>
<dbReference type="SMART" id="SM00066">
    <property type="entry name" value="GAL4"/>
    <property type="match status" value="1"/>
</dbReference>
<dbReference type="InterPro" id="IPR001138">
    <property type="entry name" value="Zn2Cys6_DnaBD"/>
</dbReference>
<evidence type="ECO:0000313" key="6">
    <source>
        <dbReference type="Proteomes" id="UP000825890"/>
    </source>
</evidence>
<reference evidence="5 6" key="1">
    <citation type="submission" date="2021-01" db="EMBL/GenBank/DDBJ databases">
        <title>Cercospora kikuchii MAFF 305040 whole genome shotgun sequence.</title>
        <authorList>
            <person name="Kashiwa T."/>
            <person name="Suzuki T."/>
        </authorList>
    </citation>
    <scope>NUCLEOTIDE SEQUENCE [LARGE SCALE GENOMIC DNA]</scope>
    <source>
        <strain evidence="5 6">MAFF 305040</strain>
    </source>
</reference>
<organism evidence="5 6">
    <name type="scientific">Cercospora kikuchii</name>
    <dbReference type="NCBI Taxonomy" id="84275"/>
    <lineage>
        <taxon>Eukaryota</taxon>
        <taxon>Fungi</taxon>
        <taxon>Dikarya</taxon>
        <taxon>Ascomycota</taxon>
        <taxon>Pezizomycotina</taxon>
        <taxon>Dothideomycetes</taxon>
        <taxon>Dothideomycetidae</taxon>
        <taxon>Mycosphaerellales</taxon>
        <taxon>Mycosphaerellaceae</taxon>
        <taxon>Cercospora</taxon>
    </lineage>
</organism>
<feature type="compositionally biased region" description="Low complexity" evidence="3">
    <location>
        <begin position="20"/>
        <end position="32"/>
    </location>
</feature>
<keyword evidence="1" id="KW-0479">Metal-binding</keyword>
<name>A0A9P3CY41_9PEZI</name>
<accession>A0A9P3CY41</accession>
<feature type="region of interest" description="Disordered" evidence="3">
    <location>
        <begin position="196"/>
        <end position="216"/>
    </location>
</feature>
<dbReference type="GO" id="GO:0006351">
    <property type="term" value="P:DNA-templated transcription"/>
    <property type="evidence" value="ECO:0007669"/>
    <property type="project" value="InterPro"/>
</dbReference>
<gene>
    <name evidence="5" type="ORF">CKM354_001213900</name>
</gene>
<dbReference type="InterPro" id="IPR050987">
    <property type="entry name" value="AtrR-like"/>
</dbReference>
<protein>
    <recommendedName>
        <fullName evidence="4">Zn(2)-C6 fungal-type domain-containing protein</fullName>
    </recommendedName>
</protein>
<dbReference type="Proteomes" id="UP000825890">
    <property type="component" value="Unassembled WGS sequence"/>
</dbReference>
<evidence type="ECO:0000256" key="2">
    <source>
        <dbReference type="ARBA" id="ARBA00023242"/>
    </source>
</evidence>
<dbReference type="OrthoDB" id="103819at2759"/>
<dbReference type="GO" id="GO:0008270">
    <property type="term" value="F:zinc ion binding"/>
    <property type="evidence" value="ECO:0007669"/>
    <property type="project" value="InterPro"/>
</dbReference>
<dbReference type="InterPro" id="IPR036864">
    <property type="entry name" value="Zn2-C6_fun-type_DNA-bd_sf"/>
</dbReference>
<dbReference type="RefSeq" id="XP_044663587.1">
    <property type="nucleotide sequence ID" value="XM_044807652.1"/>
</dbReference>
<dbReference type="CDD" id="cd12148">
    <property type="entry name" value="fungal_TF_MHR"/>
    <property type="match status" value="1"/>
</dbReference>
<evidence type="ECO:0000256" key="1">
    <source>
        <dbReference type="ARBA" id="ARBA00022723"/>
    </source>
</evidence>
<feature type="region of interest" description="Disordered" evidence="3">
    <location>
        <begin position="1"/>
        <end position="33"/>
    </location>
</feature>
<keyword evidence="6" id="KW-1185">Reference proteome</keyword>
<dbReference type="Gene3D" id="4.10.240.10">
    <property type="entry name" value="Zn(2)-C6 fungal-type DNA-binding domain"/>
    <property type="match status" value="1"/>
</dbReference>
<proteinExistence type="predicted"/>
<dbReference type="GO" id="GO:0003677">
    <property type="term" value="F:DNA binding"/>
    <property type="evidence" value="ECO:0007669"/>
    <property type="project" value="InterPro"/>
</dbReference>
<dbReference type="InterPro" id="IPR007219">
    <property type="entry name" value="XnlR_reg_dom"/>
</dbReference>
<dbReference type="CDD" id="cd00067">
    <property type="entry name" value="GAL4"/>
    <property type="match status" value="1"/>
</dbReference>
<feature type="region of interest" description="Disordered" evidence="3">
    <location>
        <begin position="109"/>
        <end position="131"/>
    </location>
</feature>
<keyword evidence="2" id="KW-0539">Nucleus</keyword>
<dbReference type="PANTHER" id="PTHR46910:SF5">
    <property type="entry name" value="ZN(II)2CYS6 TRANSCRIPTION FACTOR (EUROFUNG)"/>
    <property type="match status" value="1"/>
</dbReference>
<dbReference type="SMART" id="SM00906">
    <property type="entry name" value="Fungal_trans"/>
    <property type="match status" value="1"/>
</dbReference>
<feature type="domain" description="Zn(2)-C6 fungal-type" evidence="4">
    <location>
        <begin position="35"/>
        <end position="64"/>
    </location>
</feature>
<evidence type="ECO:0000259" key="4">
    <source>
        <dbReference type="PROSITE" id="PS50048"/>
    </source>
</evidence>
<dbReference type="AlphaFoldDB" id="A0A9P3CY41"/>
<dbReference type="SUPFAM" id="SSF57701">
    <property type="entry name" value="Zn2/Cys6 DNA-binding domain"/>
    <property type="match status" value="1"/>
</dbReference>
<sequence length="713" mass="78961">MDHTESTASDSDAAPLPPGTSSSHATSSLASSRPACEACRARKIRCDKEFPCSQCQRAGVDCVRLPNKRREKRTRVLVSSQYEKKVDSIEHRLDNITRLLNDLATHISATRTTENPDSREPGHLSGFPTSSLSQALARPSASAAEPIVEGDSSLSAHSVFLNNFLQPFINAAQPDPEIHATANALSHLASASNTDVEASPSGLASTQSSKPLHRRRFDLPPLQNSAALIRAAQAQTLAGSGWVYEYVLMRSFSDLCLQAYLSEETSLYDFISVNAGLYSLFRDYACTAQLSHDEKQRNMQYASVCRDNLETAMTNIPIQPPASADVIAALLFAAFYSIEFSTPSLSWSLSSKAAELCQTLGYHRESPQISRRTVSLRYTRFLFWTTYYVDKSLSLRLGRPSIIQDWDVTTIPPAISGEDLEPVLAFFALWIKTARCQGSIYEMLYSSASLTQPDDVRQSRAHLLASSLHEIARETEKTKAQYIPLAKERSGSTLMDFYALSDEILRLSLLTHVYRAAYGGMHSSETFSVDCIKAARATLDRHHDCMEVVCEANDTYFATYVQWTLMFAPFVPFIVLFCHVMETRDQADAARLDAFVRSIQAATTVSEHAAKMHRLFQVLESIARRYVEINTVNGHASSSASAMDASLAALGFPRAVHSGTHTAAELGSTGNDQYTLDPMIWMGDNASLEEWLYTNQESMEMLQGTDMNFPWTE</sequence>
<dbReference type="EMBL" id="BOLY01000008">
    <property type="protein sequence ID" value="GIZ49100.1"/>
    <property type="molecule type" value="Genomic_DNA"/>
</dbReference>
<dbReference type="PROSITE" id="PS50048">
    <property type="entry name" value="ZN2_CY6_FUNGAL_2"/>
    <property type="match status" value="1"/>
</dbReference>
<comment type="caution">
    <text evidence="5">The sequence shown here is derived from an EMBL/GenBank/DDBJ whole genome shotgun (WGS) entry which is preliminary data.</text>
</comment>
<dbReference type="GeneID" id="68297714"/>
<dbReference type="GO" id="GO:0000981">
    <property type="term" value="F:DNA-binding transcription factor activity, RNA polymerase II-specific"/>
    <property type="evidence" value="ECO:0007669"/>
    <property type="project" value="InterPro"/>
</dbReference>
<dbReference type="PANTHER" id="PTHR46910">
    <property type="entry name" value="TRANSCRIPTION FACTOR PDR1"/>
    <property type="match status" value="1"/>
</dbReference>
<dbReference type="PROSITE" id="PS00463">
    <property type="entry name" value="ZN2_CY6_FUNGAL_1"/>
    <property type="match status" value="1"/>
</dbReference>
<evidence type="ECO:0000313" key="5">
    <source>
        <dbReference type="EMBL" id="GIZ49100.1"/>
    </source>
</evidence>
<feature type="compositionally biased region" description="Polar residues" evidence="3">
    <location>
        <begin position="1"/>
        <end position="10"/>
    </location>
</feature>
<dbReference type="Pfam" id="PF04082">
    <property type="entry name" value="Fungal_trans"/>
    <property type="match status" value="1"/>
</dbReference>
<evidence type="ECO:0000256" key="3">
    <source>
        <dbReference type="SAM" id="MobiDB-lite"/>
    </source>
</evidence>